<keyword evidence="1" id="KW-0732">Signal</keyword>
<evidence type="ECO:0000313" key="2">
    <source>
        <dbReference type="Proteomes" id="UP000887566"/>
    </source>
</evidence>
<evidence type="ECO:0000256" key="1">
    <source>
        <dbReference type="SAM" id="SignalP"/>
    </source>
</evidence>
<protein>
    <submittedName>
        <fullName evidence="3">Uncharacterized protein</fullName>
    </submittedName>
</protein>
<reference evidence="3" key="1">
    <citation type="submission" date="2022-11" db="UniProtKB">
        <authorList>
            <consortium name="WormBaseParasite"/>
        </authorList>
    </citation>
    <scope>IDENTIFICATION</scope>
</reference>
<sequence>MTMSTFLLVVCLAFFYVVAVTSIPVNYADALTDELIEKINQVRHAAKRMEVIENEMEQVRQLLCPEMDDEECAEQTIRSLNF</sequence>
<keyword evidence="2" id="KW-1185">Reference proteome</keyword>
<feature type="signal peptide" evidence="1">
    <location>
        <begin position="1"/>
        <end position="22"/>
    </location>
</feature>
<accession>A0A914UUD8</accession>
<name>A0A914UUD8_9BILA</name>
<organism evidence="2 3">
    <name type="scientific">Plectus sambesii</name>
    <dbReference type="NCBI Taxonomy" id="2011161"/>
    <lineage>
        <taxon>Eukaryota</taxon>
        <taxon>Metazoa</taxon>
        <taxon>Ecdysozoa</taxon>
        <taxon>Nematoda</taxon>
        <taxon>Chromadorea</taxon>
        <taxon>Plectida</taxon>
        <taxon>Plectina</taxon>
        <taxon>Plectoidea</taxon>
        <taxon>Plectidae</taxon>
        <taxon>Plectus</taxon>
    </lineage>
</organism>
<dbReference type="Proteomes" id="UP000887566">
    <property type="component" value="Unplaced"/>
</dbReference>
<dbReference type="AlphaFoldDB" id="A0A914UUD8"/>
<dbReference type="WBParaSite" id="PSAMB.scaffold12636size2664.g34995.t1">
    <property type="protein sequence ID" value="PSAMB.scaffold12636size2664.g34995.t1"/>
    <property type="gene ID" value="PSAMB.scaffold12636size2664.g34995"/>
</dbReference>
<proteinExistence type="predicted"/>
<feature type="chain" id="PRO_5036975492" evidence="1">
    <location>
        <begin position="23"/>
        <end position="82"/>
    </location>
</feature>
<evidence type="ECO:0000313" key="3">
    <source>
        <dbReference type="WBParaSite" id="PSAMB.scaffold12636size2664.g34995.t1"/>
    </source>
</evidence>